<evidence type="ECO:0000313" key="3">
    <source>
        <dbReference type="Proteomes" id="UP000782117"/>
    </source>
</evidence>
<gene>
    <name evidence="2" type="ORF">H6A24_00535</name>
</gene>
<reference evidence="2 3" key="1">
    <citation type="journal article" date="2021" name="Sci. Rep.">
        <title>The distribution of antibiotic resistance genes in chicken gut microbiota commensals.</title>
        <authorList>
            <person name="Juricova H."/>
            <person name="Matiasovicova J."/>
            <person name="Kubasova T."/>
            <person name="Cejkova D."/>
            <person name="Rychlik I."/>
        </authorList>
    </citation>
    <scope>NUCLEOTIDE SEQUENCE [LARGE SCALE GENOMIC DNA]</scope>
    <source>
        <strain evidence="2 3">An768</strain>
    </source>
</reference>
<organism evidence="2 3">
    <name type="scientific">Bacteroides caecicola</name>
    <dbReference type="NCBI Taxonomy" id="1462569"/>
    <lineage>
        <taxon>Bacteria</taxon>
        <taxon>Pseudomonadati</taxon>
        <taxon>Bacteroidota</taxon>
        <taxon>Bacteroidia</taxon>
        <taxon>Bacteroidales</taxon>
        <taxon>Bacteroidaceae</taxon>
        <taxon>Bacteroides</taxon>
    </lineage>
</organism>
<dbReference type="EMBL" id="JACJKJ010000001">
    <property type="protein sequence ID" value="MBM6805003.1"/>
    <property type="molecule type" value="Genomic_DNA"/>
</dbReference>
<keyword evidence="1" id="KW-0812">Transmembrane</keyword>
<dbReference type="Proteomes" id="UP000782117">
    <property type="component" value="Unassembled WGS sequence"/>
</dbReference>
<keyword evidence="1" id="KW-0472">Membrane</keyword>
<comment type="caution">
    <text evidence="2">The sequence shown here is derived from an EMBL/GenBank/DDBJ whole genome shotgun (WGS) entry which is preliminary data.</text>
</comment>
<sequence length="154" mass="17764">MGKDDIILWIQGESVHNDDILSCKGKRIDKSSDCYIRYYKLLVYTNHCHKLREKPHWISLYKGKIGIDNGSSTYYLLYGHYKEVDTANRPIGFMSYVRTNNIEDALNAVINESKLYGYSISDEDMAYIKKKSIHKITIAIVMAILCLICLILCL</sequence>
<feature type="transmembrane region" description="Helical" evidence="1">
    <location>
        <begin position="136"/>
        <end position="153"/>
    </location>
</feature>
<protein>
    <submittedName>
        <fullName evidence="2">Uncharacterized protein</fullName>
    </submittedName>
</protein>
<dbReference type="RefSeq" id="WP_204498649.1">
    <property type="nucleotide sequence ID" value="NZ_JACJKJ010000001.1"/>
</dbReference>
<keyword evidence="3" id="KW-1185">Reference proteome</keyword>
<evidence type="ECO:0000313" key="2">
    <source>
        <dbReference type="EMBL" id="MBM6805003.1"/>
    </source>
</evidence>
<keyword evidence="1" id="KW-1133">Transmembrane helix</keyword>
<evidence type="ECO:0000256" key="1">
    <source>
        <dbReference type="SAM" id="Phobius"/>
    </source>
</evidence>
<accession>A0ABS2F4Q9</accession>
<name>A0ABS2F4Q9_9BACE</name>
<proteinExistence type="predicted"/>